<accession>A0A1B8TQK8</accession>
<evidence type="ECO:0000313" key="9">
    <source>
        <dbReference type="Proteomes" id="UP000092584"/>
    </source>
</evidence>
<dbReference type="PANTHER" id="PTHR30566:SF5">
    <property type="entry name" value="MECHANOSENSITIVE ION CHANNEL PROTEIN 1, MITOCHONDRIAL-RELATED"/>
    <property type="match status" value="1"/>
</dbReference>
<reference evidence="9" key="1">
    <citation type="submission" date="2016-02" db="EMBL/GenBank/DDBJ databases">
        <authorList>
            <person name="Shin S.-K."/>
            <person name="Yi H."/>
            <person name="Kim E."/>
        </authorList>
    </citation>
    <scope>NUCLEOTIDE SEQUENCE [LARGE SCALE GENOMIC DNA]</scope>
    <source>
        <strain evidence="9">LPB0003</strain>
    </source>
</reference>
<comment type="subcellular location">
    <subcellularLocation>
        <location evidence="1">Membrane</location>
        <topology evidence="1">Multi-pass membrane protein</topology>
    </subcellularLocation>
</comment>
<comment type="caution">
    <text evidence="8">The sequence shown here is derived from an EMBL/GenBank/DDBJ whole genome shotgun (WGS) entry which is preliminary data.</text>
</comment>
<organism evidence="8 9">
    <name type="scientific">Polaribacter vadi</name>
    <dbReference type="NCBI Taxonomy" id="1774273"/>
    <lineage>
        <taxon>Bacteria</taxon>
        <taxon>Pseudomonadati</taxon>
        <taxon>Bacteroidota</taxon>
        <taxon>Flavobacteriia</taxon>
        <taxon>Flavobacteriales</taxon>
        <taxon>Flavobacteriaceae</taxon>
    </lineage>
</organism>
<comment type="similarity">
    <text evidence="2">Belongs to the MscS (TC 1.A.23) family.</text>
</comment>
<evidence type="ECO:0000256" key="2">
    <source>
        <dbReference type="ARBA" id="ARBA00008017"/>
    </source>
</evidence>
<dbReference type="SUPFAM" id="SSF50182">
    <property type="entry name" value="Sm-like ribonucleoproteins"/>
    <property type="match status" value="1"/>
</dbReference>
<protein>
    <recommendedName>
        <fullName evidence="7">Mechanosensitive ion channel MscS domain-containing protein</fullName>
    </recommendedName>
</protein>
<feature type="transmembrane region" description="Helical" evidence="6">
    <location>
        <begin position="81"/>
        <end position="105"/>
    </location>
</feature>
<evidence type="ECO:0000256" key="5">
    <source>
        <dbReference type="ARBA" id="ARBA00023136"/>
    </source>
</evidence>
<dbReference type="Proteomes" id="UP000092584">
    <property type="component" value="Unassembled WGS sequence"/>
</dbReference>
<dbReference type="PANTHER" id="PTHR30566">
    <property type="entry name" value="YNAI-RELATED MECHANOSENSITIVE ION CHANNEL"/>
    <property type="match status" value="1"/>
</dbReference>
<keyword evidence="9" id="KW-1185">Reference proteome</keyword>
<evidence type="ECO:0000256" key="6">
    <source>
        <dbReference type="SAM" id="Phobius"/>
    </source>
</evidence>
<dbReference type="GO" id="GO:0016020">
    <property type="term" value="C:membrane"/>
    <property type="evidence" value="ECO:0007669"/>
    <property type="project" value="UniProtKB-SubCell"/>
</dbReference>
<evidence type="ECO:0000256" key="1">
    <source>
        <dbReference type="ARBA" id="ARBA00004141"/>
    </source>
</evidence>
<dbReference type="RefSeq" id="WP_065320278.1">
    <property type="nucleotide sequence ID" value="NZ_CP017477.1"/>
</dbReference>
<sequence length="291" mass="32757">MEFHEILNHPVFTKTASIFLLFLIVYAIVKVLQKAAFKIAKDNSSKYKFKKLINLGGYILFVFGILYVFNTKLDGIGTALGVAGAGIAFALQEVIVSIAGYVTVFTSNFYKVGDRVKLGGIKGDVIDIGLLRTTLMEIGDWVNGDLYNGKMVRIANSFVFKEPVYNYSGDFPFLWDEMTIPIKTEGDYKYAEETFLKILEDEVGDFSKTSQLAWNQMIGNYSIENARVAPMISMTFDENWITLTLRYVVDYKSRRGTKSNLYDKILSSIKASEGRIEVASAAFEITKFPKN</sequence>
<dbReference type="EMBL" id="LSFM01000025">
    <property type="protein sequence ID" value="OBY61923.1"/>
    <property type="molecule type" value="Genomic_DNA"/>
</dbReference>
<proteinExistence type="inferred from homology"/>
<dbReference type="SUPFAM" id="SSF82861">
    <property type="entry name" value="Mechanosensitive channel protein MscS (YggB), transmembrane region"/>
    <property type="match status" value="1"/>
</dbReference>
<feature type="domain" description="Mechanosensitive ion channel MscS" evidence="7">
    <location>
        <begin position="95"/>
        <end position="168"/>
    </location>
</feature>
<gene>
    <name evidence="8" type="ORF">LPB3_14110</name>
</gene>
<dbReference type="STRING" id="1774273.LPB03_15195"/>
<dbReference type="OrthoDB" id="9809206at2"/>
<evidence type="ECO:0000256" key="4">
    <source>
        <dbReference type="ARBA" id="ARBA00022989"/>
    </source>
</evidence>
<name>A0A1B8TQK8_9FLAO</name>
<dbReference type="Pfam" id="PF00924">
    <property type="entry name" value="MS_channel_2nd"/>
    <property type="match status" value="1"/>
</dbReference>
<evidence type="ECO:0000313" key="8">
    <source>
        <dbReference type="EMBL" id="OBY61923.1"/>
    </source>
</evidence>
<dbReference type="InterPro" id="IPR010920">
    <property type="entry name" value="LSM_dom_sf"/>
</dbReference>
<dbReference type="GO" id="GO:0008381">
    <property type="term" value="F:mechanosensitive monoatomic ion channel activity"/>
    <property type="evidence" value="ECO:0007669"/>
    <property type="project" value="UniProtKB-ARBA"/>
</dbReference>
<keyword evidence="5 6" id="KW-0472">Membrane</keyword>
<feature type="transmembrane region" description="Helical" evidence="6">
    <location>
        <begin position="12"/>
        <end position="32"/>
    </location>
</feature>
<dbReference type="InterPro" id="IPR011014">
    <property type="entry name" value="MscS_channel_TM-2"/>
</dbReference>
<dbReference type="Gene3D" id="1.10.287.1260">
    <property type="match status" value="1"/>
</dbReference>
<evidence type="ECO:0000259" key="7">
    <source>
        <dbReference type="Pfam" id="PF00924"/>
    </source>
</evidence>
<feature type="transmembrane region" description="Helical" evidence="6">
    <location>
        <begin position="52"/>
        <end position="69"/>
    </location>
</feature>
<dbReference type="KEGG" id="pob:LPB03_15195"/>
<dbReference type="InterPro" id="IPR006685">
    <property type="entry name" value="MscS_channel_2nd"/>
</dbReference>
<evidence type="ECO:0000256" key="3">
    <source>
        <dbReference type="ARBA" id="ARBA00022692"/>
    </source>
</evidence>
<keyword evidence="4 6" id="KW-1133">Transmembrane helix</keyword>
<dbReference type="Gene3D" id="2.30.30.60">
    <property type="match status" value="1"/>
</dbReference>
<dbReference type="AlphaFoldDB" id="A0A1B8TQK8"/>
<dbReference type="InterPro" id="IPR023408">
    <property type="entry name" value="MscS_beta-dom_sf"/>
</dbReference>
<keyword evidence="3 6" id="KW-0812">Transmembrane</keyword>